<organism evidence="1 2">
    <name type="scientific">Amanita thiersii Skay4041</name>
    <dbReference type="NCBI Taxonomy" id="703135"/>
    <lineage>
        <taxon>Eukaryota</taxon>
        <taxon>Fungi</taxon>
        <taxon>Dikarya</taxon>
        <taxon>Basidiomycota</taxon>
        <taxon>Agaricomycotina</taxon>
        <taxon>Agaricomycetes</taxon>
        <taxon>Agaricomycetidae</taxon>
        <taxon>Agaricales</taxon>
        <taxon>Pluteineae</taxon>
        <taxon>Amanitaceae</taxon>
        <taxon>Amanita</taxon>
    </lineage>
</organism>
<gene>
    <name evidence="1" type="ORF">AMATHDRAFT_141155</name>
</gene>
<dbReference type="EMBL" id="KZ301982">
    <property type="protein sequence ID" value="PFH52024.1"/>
    <property type="molecule type" value="Genomic_DNA"/>
</dbReference>
<keyword evidence="2" id="KW-1185">Reference proteome</keyword>
<evidence type="ECO:0000313" key="1">
    <source>
        <dbReference type="EMBL" id="PFH52024.1"/>
    </source>
</evidence>
<dbReference type="Proteomes" id="UP000242287">
    <property type="component" value="Unassembled WGS sequence"/>
</dbReference>
<accession>A0A2A9NRR4</accession>
<sequence length="101" mass="12019">ILRIALKQAREFFLNTYYDPFSPELHLYTIRPDTLRHIRSASFSSETCWITVFETLERDGWKAAIGTVWNSVFIFIYDLQRRMWEGWGQEGVEQMVGWPPT</sequence>
<dbReference type="OrthoDB" id="3230534at2759"/>
<proteinExistence type="predicted"/>
<protein>
    <submittedName>
        <fullName evidence="1">Uncharacterized protein</fullName>
    </submittedName>
</protein>
<dbReference type="AlphaFoldDB" id="A0A2A9NRR4"/>
<feature type="non-terminal residue" evidence="1">
    <location>
        <position position="1"/>
    </location>
</feature>
<name>A0A2A9NRR4_9AGAR</name>
<evidence type="ECO:0000313" key="2">
    <source>
        <dbReference type="Proteomes" id="UP000242287"/>
    </source>
</evidence>
<reference evidence="1 2" key="1">
    <citation type="submission" date="2014-02" db="EMBL/GenBank/DDBJ databases">
        <title>Transposable element dynamics among asymbiotic and ectomycorrhizal Amanita fungi.</title>
        <authorList>
            <consortium name="DOE Joint Genome Institute"/>
            <person name="Hess J."/>
            <person name="Skrede I."/>
            <person name="Wolfe B."/>
            <person name="LaButti K."/>
            <person name="Ohm R.A."/>
            <person name="Grigoriev I.V."/>
            <person name="Pringle A."/>
        </authorList>
    </citation>
    <scope>NUCLEOTIDE SEQUENCE [LARGE SCALE GENOMIC DNA]</scope>
    <source>
        <strain evidence="1 2">SKay4041</strain>
    </source>
</reference>
<dbReference type="STRING" id="703135.A0A2A9NRR4"/>